<sequence>MTSKEEIAELDQQVYQEPVLFEWEYIGSDIKGWLRLLIAIGIPGTLFGSIVLFGARGTIGAYVGLSVMTLLFILMVRYLFFPDSHYHYKLTKLGIHYTQEDLIPEIAYTLVRGFAWVGIAVCLIALFFIGPLAFVGAGAFALMAFGMTNFKSTINQHRILFSDTNMLFSLNNDVLLDIIPQKKLGLAFVGTIYATSLSQKQTLIAELVPQLGEVEVIDIKRRNDKYKHPVYIAARSEQ</sequence>
<proteinExistence type="predicted"/>
<evidence type="ECO:0000313" key="2">
    <source>
        <dbReference type="EMBL" id="AQS36224.1"/>
    </source>
</evidence>
<dbReference type="Proteomes" id="UP000189545">
    <property type="component" value="Chromosome"/>
</dbReference>
<reference evidence="2 3" key="1">
    <citation type="submission" date="2016-03" db="EMBL/GenBank/DDBJ databases">
        <title>Complete genome sequence of Shewanella psychrophila WP2, a deep sea bacterium isolated from west Pacific sediment.</title>
        <authorList>
            <person name="Xu G."/>
            <person name="Jian H."/>
        </authorList>
    </citation>
    <scope>NUCLEOTIDE SEQUENCE [LARGE SCALE GENOMIC DNA]</scope>
    <source>
        <strain evidence="2 3">WP2</strain>
    </source>
</reference>
<dbReference type="KEGG" id="spsw:Sps_01035"/>
<keyword evidence="3" id="KW-1185">Reference proteome</keyword>
<dbReference type="STRING" id="225848.Sps_01035"/>
<evidence type="ECO:0000313" key="3">
    <source>
        <dbReference type="Proteomes" id="UP000189545"/>
    </source>
</evidence>
<keyword evidence="1" id="KW-0472">Membrane</keyword>
<feature type="transmembrane region" description="Helical" evidence="1">
    <location>
        <begin position="33"/>
        <end position="53"/>
    </location>
</feature>
<dbReference type="RefSeq" id="WP_077751542.1">
    <property type="nucleotide sequence ID" value="NZ_CP014782.1"/>
</dbReference>
<keyword evidence="1" id="KW-1133">Transmembrane helix</keyword>
<protein>
    <submittedName>
        <fullName evidence="2">Uncharacterized protein</fullName>
    </submittedName>
</protein>
<dbReference type="OrthoDB" id="5873123at2"/>
<name>A0A1S6HL49_9GAMM</name>
<gene>
    <name evidence="2" type="ORF">Sps_01035</name>
</gene>
<dbReference type="EMBL" id="CP014782">
    <property type="protein sequence ID" value="AQS36224.1"/>
    <property type="molecule type" value="Genomic_DNA"/>
</dbReference>
<feature type="transmembrane region" description="Helical" evidence="1">
    <location>
        <begin position="60"/>
        <end position="80"/>
    </location>
</feature>
<keyword evidence="1" id="KW-0812">Transmembrane</keyword>
<organism evidence="2 3">
    <name type="scientific">Shewanella psychrophila</name>
    <dbReference type="NCBI Taxonomy" id="225848"/>
    <lineage>
        <taxon>Bacteria</taxon>
        <taxon>Pseudomonadati</taxon>
        <taxon>Pseudomonadota</taxon>
        <taxon>Gammaproteobacteria</taxon>
        <taxon>Alteromonadales</taxon>
        <taxon>Shewanellaceae</taxon>
        <taxon>Shewanella</taxon>
    </lineage>
</organism>
<accession>A0A1S6HL49</accession>
<feature type="transmembrane region" description="Helical" evidence="1">
    <location>
        <begin position="114"/>
        <end position="145"/>
    </location>
</feature>
<dbReference type="AlphaFoldDB" id="A0A1S6HL49"/>
<evidence type="ECO:0000256" key="1">
    <source>
        <dbReference type="SAM" id="Phobius"/>
    </source>
</evidence>